<name>A0AAU8J2D7_9ACTN</name>
<dbReference type="KEGG" id="stac:ABII15_34025"/>
<protein>
    <submittedName>
        <fullName evidence="3">MarR family transcriptional regulator</fullName>
    </submittedName>
</protein>
<dbReference type="Pfam" id="PF12802">
    <property type="entry name" value="MarR_2"/>
    <property type="match status" value="1"/>
</dbReference>
<dbReference type="SMART" id="SM00347">
    <property type="entry name" value="HTH_MARR"/>
    <property type="match status" value="1"/>
</dbReference>
<feature type="compositionally biased region" description="Pro residues" evidence="1">
    <location>
        <begin position="9"/>
        <end position="19"/>
    </location>
</feature>
<dbReference type="InterPro" id="IPR036388">
    <property type="entry name" value="WH-like_DNA-bd_sf"/>
</dbReference>
<dbReference type="PANTHER" id="PTHR33164">
    <property type="entry name" value="TRANSCRIPTIONAL REGULATOR, MARR FAMILY"/>
    <property type="match status" value="1"/>
</dbReference>
<dbReference type="InterPro" id="IPR000835">
    <property type="entry name" value="HTH_MarR-typ"/>
</dbReference>
<dbReference type="RefSeq" id="WP_353946119.1">
    <property type="nucleotide sequence ID" value="NZ_CP159534.1"/>
</dbReference>
<dbReference type="InterPro" id="IPR039422">
    <property type="entry name" value="MarR/SlyA-like"/>
</dbReference>
<dbReference type="PANTHER" id="PTHR33164:SF43">
    <property type="entry name" value="HTH-TYPE TRANSCRIPTIONAL REPRESSOR YETL"/>
    <property type="match status" value="1"/>
</dbReference>
<evidence type="ECO:0000256" key="1">
    <source>
        <dbReference type="SAM" id="MobiDB-lite"/>
    </source>
</evidence>
<organism evidence="3">
    <name type="scientific">Streptomyces tabacisoli</name>
    <dbReference type="NCBI Taxonomy" id="3156398"/>
    <lineage>
        <taxon>Bacteria</taxon>
        <taxon>Bacillati</taxon>
        <taxon>Actinomycetota</taxon>
        <taxon>Actinomycetes</taxon>
        <taxon>Kitasatosporales</taxon>
        <taxon>Streptomycetaceae</taxon>
        <taxon>Streptomyces</taxon>
    </lineage>
</organism>
<dbReference type="InterPro" id="IPR036390">
    <property type="entry name" value="WH_DNA-bd_sf"/>
</dbReference>
<dbReference type="SUPFAM" id="SSF46785">
    <property type="entry name" value="Winged helix' DNA-binding domain"/>
    <property type="match status" value="1"/>
</dbReference>
<dbReference type="PRINTS" id="PR00598">
    <property type="entry name" value="HTHMARR"/>
</dbReference>
<dbReference type="PROSITE" id="PS50995">
    <property type="entry name" value="HTH_MARR_2"/>
    <property type="match status" value="1"/>
</dbReference>
<feature type="region of interest" description="Disordered" evidence="1">
    <location>
        <begin position="1"/>
        <end position="22"/>
    </location>
</feature>
<sequence>MPAERPESPEPPESAPPVPARLDGLPSRLLGLAALRAERVVGERLAGADSRRWHYAVLAVLAESGPASQAELSRRTRIYRSDMVAVLNELAEGRHVERAPDPGDRRRNVVTLTPSGRRHLARLDGLITEAQQELLEPLTETQRAQLIQLLTRLTGGGHS</sequence>
<evidence type="ECO:0000259" key="2">
    <source>
        <dbReference type="PROSITE" id="PS50995"/>
    </source>
</evidence>
<dbReference type="EMBL" id="CP159534">
    <property type="protein sequence ID" value="XCJ74682.1"/>
    <property type="molecule type" value="Genomic_DNA"/>
</dbReference>
<dbReference type="GO" id="GO:0006950">
    <property type="term" value="P:response to stress"/>
    <property type="evidence" value="ECO:0007669"/>
    <property type="project" value="TreeGrafter"/>
</dbReference>
<gene>
    <name evidence="3" type="ORF">ABII15_34025</name>
</gene>
<dbReference type="AlphaFoldDB" id="A0AAU8J2D7"/>
<accession>A0AAU8J2D7</accession>
<evidence type="ECO:0000313" key="3">
    <source>
        <dbReference type="EMBL" id="XCJ74682.1"/>
    </source>
</evidence>
<reference evidence="3" key="1">
    <citation type="submission" date="2024-06" db="EMBL/GenBank/DDBJ databases">
        <title>Streptomyces sp. strain HUAS MG91 genome sequences.</title>
        <authorList>
            <person name="Mo P."/>
        </authorList>
    </citation>
    <scope>NUCLEOTIDE SEQUENCE</scope>
    <source>
        <strain evidence="3">HUAS MG91</strain>
    </source>
</reference>
<proteinExistence type="predicted"/>
<dbReference type="GO" id="GO:0003700">
    <property type="term" value="F:DNA-binding transcription factor activity"/>
    <property type="evidence" value="ECO:0007669"/>
    <property type="project" value="InterPro"/>
</dbReference>
<dbReference type="Gene3D" id="1.10.10.10">
    <property type="entry name" value="Winged helix-like DNA-binding domain superfamily/Winged helix DNA-binding domain"/>
    <property type="match status" value="1"/>
</dbReference>
<feature type="domain" description="HTH marR-type" evidence="2">
    <location>
        <begin position="23"/>
        <end position="155"/>
    </location>
</feature>